<dbReference type="Gene3D" id="3.10.20.30">
    <property type="match status" value="1"/>
</dbReference>
<evidence type="ECO:0000313" key="1">
    <source>
        <dbReference type="EMBL" id="CAK9265406.1"/>
    </source>
</evidence>
<organism evidence="1 2">
    <name type="scientific">Sphagnum jensenii</name>
    <dbReference type="NCBI Taxonomy" id="128206"/>
    <lineage>
        <taxon>Eukaryota</taxon>
        <taxon>Viridiplantae</taxon>
        <taxon>Streptophyta</taxon>
        <taxon>Embryophyta</taxon>
        <taxon>Bryophyta</taxon>
        <taxon>Sphagnophytina</taxon>
        <taxon>Sphagnopsida</taxon>
        <taxon>Sphagnales</taxon>
        <taxon>Sphagnaceae</taxon>
        <taxon>Sphagnum</taxon>
    </lineage>
</organism>
<accession>A0ABP0WHP6</accession>
<proteinExistence type="predicted"/>
<dbReference type="SUPFAM" id="SSF54292">
    <property type="entry name" value="2Fe-2S ferredoxin-like"/>
    <property type="match status" value="1"/>
</dbReference>
<name>A0ABP0WHP6_9BRYO</name>
<dbReference type="Proteomes" id="UP001497444">
    <property type="component" value="Chromosome 17"/>
</dbReference>
<gene>
    <name evidence="1" type="ORF">CSSPJE1EN1_LOCUS10884</name>
</gene>
<protein>
    <submittedName>
        <fullName evidence="1">Uncharacterized protein</fullName>
    </submittedName>
</protein>
<sequence length="188" mass="20558">MDTCLTQSKFCFWQASQYGTMGRTFGVSQDGRKLRVRIVKLKENNRNRAAVRCNGTSLKRGAVGPQRFKESAVPGTYWGDDSANSGEQVSVKFSTGSDTVTVQCRVGENLLKVAEKCGVMVVNNDFCFEGSCYHCEMEVVGGAKEIGYRAENTEGFLVRSCICPVPAGRMNVEVNIINAEDGWGDSVV</sequence>
<dbReference type="EMBL" id="OZ020112">
    <property type="protein sequence ID" value="CAK9265406.1"/>
    <property type="molecule type" value="Genomic_DNA"/>
</dbReference>
<keyword evidence="2" id="KW-1185">Reference proteome</keyword>
<reference evidence="1" key="1">
    <citation type="submission" date="2024-02" db="EMBL/GenBank/DDBJ databases">
        <authorList>
            <consortium name="ELIXIR-Norway"/>
            <consortium name="Elixir Norway"/>
        </authorList>
    </citation>
    <scope>NUCLEOTIDE SEQUENCE</scope>
</reference>
<dbReference type="InterPro" id="IPR012675">
    <property type="entry name" value="Beta-grasp_dom_sf"/>
</dbReference>
<evidence type="ECO:0000313" key="2">
    <source>
        <dbReference type="Proteomes" id="UP001497444"/>
    </source>
</evidence>
<dbReference type="InterPro" id="IPR036010">
    <property type="entry name" value="2Fe-2S_ferredoxin-like_sf"/>
</dbReference>